<dbReference type="SMART" id="SM00445">
    <property type="entry name" value="LINK"/>
    <property type="match status" value="1"/>
</dbReference>
<evidence type="ECO:0000259" key="13">
    <source>
        <dbReference type="PROSITE" id="PS50963"/>
    </source>
</evidence>
<feature type="non-terminal residue" evidence="14">
    <location>
        <position position="368"/>
    </location>
</feature>
<dbReference type="Gene3D" id="3.10.100.10">
    <property type="entry name" value="Mannose-Binding Protein A, subunit A"/>
    <property type="match status" value="1"/>
</dbReference>
<comment type="caution">
    <text evidence="9">Lacks conserved residue(s) required for the propagation of feature annotation.</text>
</comment>
<evidence type="ECO:0000256" key="5">
    <source>
        <dbReference type="ARBA" id="ARBA00023136"/>
    </source>
</evidence>
<dbReference type="InterPro" id="IPR016186">
    <property type="entry name" value="C-type_lectin-like/link_sf"/>
</dbReference>
<dbReference type="STRING" id="33528.ENSGAFP00000010581"/>
<evidence type="ECO:0000256" key="11">
    <source>
        <dbReference type="SAM" id="Phobius"/>
    </source>
</evidence>
<feature type="compositionally biased region" description="Low complexity" evidence="10">
    <location>
        <begin position="159"/>
        <end position="173"/>
    </location>
</feature>
<dbReference type="SUPFAM" id="SSF56436">
    <property type="entry name" value="C-type lectin-like"/>
    <property type="match status" value="1"/>
</dbReference>
<evidence type="ECO:0000256" key="1">
    <source>
        <dbReference type="ARBA" id="ARBA00004167"/>
    </source>
</evidence>
<dbReference type="PANTHER" id="PTHR10225">
    <property type="entry name" value="HYALURONAN RECEPTOR"/>
    <property type="match status" value="1"/>
</dbReference>
<keyword evidence="5 11" id="KW-0472">Membrane</keyword>
<keyword evidence="4 11" id="KW-1133">Transmembrane helix</keyword>
<comment type="subcellular location">
    <subcellularLocation>
        <location evidence="1">Membrane</location>
        <topology evidence="1">Single-pass membrane protein</topology>
    </subcellularLocation>
</comment>
<dbReference type="Pfam" id="PF00193">
    <property type="entry name" value="Xlink"/>
    <property type="match status" value="1"/>
</dbReference>
<dbReference type="InterPro" id="IPR016187">
    <property type="entry name" value="CTDL_fold"/>
</dbReference>
<feature type="chain" id="PRO_5016406834" description="Link domain-containing protein" evidence="12">
    <location>
        <begin position="22"/>
        <end position="368"/>
    </location>
</feature>
<feature type="compositionally biased region" description="Polar residues" evidence="10">
    <location>
        <begin position="178"/>
        <end position="202"/>
    </location>
</feature>
<dbReference type="EMBL" id="NHOQ01001423">
    <property type="protein sequence ID" value="PWA24584.1"/>
    <property type="molecule type" value="Genomic_DNA"/>
</dbReference>
<feature type="disulfide bond" evidence="9">
    <location>
        <begin position="81"/>
        <end position="102"/>
    </location>
</feature>
<feature type="region of interest" description="Disordered" evidence="10">
    <location>
        <begin position="135"/>
        <end position="223"/>
    </location>
</feature>
<organism evidence="14 15">
    <name type="scientific">Gambusia affinis</name>
    <name type="common">Western mosquitofish</name>
    <name type="synonym">Heterandria affinis</name>
    <dbReference type="NCBI Taxonomy" id="33528"/>
    <lineage>
        <taxon>Eukaryota</taxon>
        <taxon>Metazoa</taxon>
        <taxon>Chordata</taxon>
        <taxon>Craniata</taxon>
        <taxon>Vertebrata</taxon>
        <taxon>Euteleostomi</taxon>
        <taxon>Actinopterygii</taxon>
        <taxon>Neopterygii</taxon>
        <taxon>Teleostei</taxon>
        <taxon>Neoteleostei</taxon>
        <taxon>Acanthomorphata</taxon>
        <taxon>Ovalentaria</taxon>
        <taxon>Atherinomorphae</taxon>
        <taxon>Cyprinodontiformes</taxon>
        <taxon>Poeciliidae</taxon>
        <taxon>Poeciliinae</taxon>
        <taxon>Gambusia</taxon>
    </lineage>
</organism>
<dbReference type="GO" id="GO:0004888">
    <property type="term" value="F:transmembrane signaling receptor activity"/>
    <property type="evidence" value="ECO:0007669"/>
    <property type="project" value="TreeGrafter"/>
</dbReference>
<comment type="caution">
    <text evidence="14">The sequence shown here is derived from an EMBL/GenBank/DDBJ whole genome shotgun (WGS) entry which is preliminary data.</text>
</comment>
<evidence type="ECO:0000256" key="2">
    <source>
        <dbReference type="ARBA" id="ARBA00022692"/>
    </source>
</evidence>
<accession>A0A315VNF0</accession>
<dbReference type="PROSITE" id="PS01241">
    <property type="entry name" value="LINK_1"/>
    <property type="match status" value="1"/>
</dbReference>
<evidence type="ECO:0000256" key="6">
    <source>
        <dbReference type="ARBA" id="ARBA00023157"/>
    </source>
</evidence>
<evidence type="ECO:0000256" key="8">
    <source>
        <dbReference type="ARBA" id="ARBA00023180"/>
    </source>
</evidence>
<name>A0A315VNF0_GAMAF</name>
<feature type="transmembrane region" description="Helical" evidence="11">
    <location>
        <begin position="268"/>
        <end position="289"/>
    </location>
</feature>
<evidence type="ECO:0000313" key="15">
    <source>
        <dbReference type="Proteomes" id="UP000250572"/>
    </source>
</evidence>
<evidence type="ECO:0000256" key="12">
    <source>
        <dbReference type="SAM" id="SignalP"/>
    </source>
</evidence>
<dbReference type="AlphaFoldDB" id="A0A315VNF0"/>
<evidence type="ECO:0000256" key="7">
    <source>
        <dbReference type="ARBA" id="ARBA00023170"/>
    </source>
</evidence>
<dbReference type="InterPro" id="IPR043210">
    <property type="entry name" value="CD44_antigen-like"/>
</dbReference>
<dbReference type="InterPro" id="IPR000538">
    <property type="entry name" value="Link_dom"/>
</dbReference>
<evidence type="ECO:0000256" key="9">
    <source>
        <dbReference type="PROSITE-ProRule" id="PRU00323"/>
    </source>
</evidence>
<dbReference type="PROSITE" id="PS50963">
    <property type="entry name" value="LINK_2"/>
    <property type="match status" value="1"/>
</dbReference>
<evidence type="ECO:0000256" key="3">
    <source>
        <dbReference type="ARBA" id="ARBA00022729"/>
    </source>
</evidence>
<feature type="signal peptide" evidence="12">
    <location>
        <begin position="1"/>
        <end position="21"/>
    </location>
</feature>
<sequence>MAGRFCFTSAFLLLFMLQLSASSLSKVVVQTDEPIGIFLLIDGGRYTLNFTEAQAACSFLKVTIATIAQMKEAVRHGLETCKYGWVAEKTAVVPRITSDKNCGKGNTGLVLWNTPPYSKFAVYCFNASALTDQNQTLDPSTATPQSPGSSTLPEALGPASSSAALTSRSSTQSPPAVGNTSIPQPTEQAPSATASVTKATDLSSSSSPVKHLSSHIPASPHRLITSTPAGVTFSFPTSTQTPSLSVSSEPGLEPSVGSTRPLLDAAHISLISLSIVFLLLSAATAWWCYKSNDLRWYARRHKDDVETEMWRNSHGELDLLSEDGAADEELYSSDVTLCAWMRHNRLNPSGNHWTTGKKPFITDEADQP</sequence>
<keyword evidence="6 9" id="KW-1015">Disulfide bond</keyword>
<dbReference type="PRINTS" id="PR01265">
    <property type="entry name" value="LINKMODULE"/>
</dbReference>
<evidence type="ECO:0000256" key="4">
    <source>
        <dbReference type="ARBA" id="ARBA00022989"/>
    </source>
</evidence>
<evidence type="ECO:0000313" key="14">
    <source>
        <dbReference type="EMBL" id="PWA24584.1"/>
    </source>
</evidence>
<feature type="compositionally biased region" description="Polar residues" evidence="10">
    <location>
        <begin position="135"/>
        <end position="152"/>
    </location>
</feature>
<dbReference type="Proteomes" id="UP000250572">
    <property type="component" value="Unassembled WGS sequence"/>
</dbReference>
<dbReference type="PANTHER" id="PTHR10225:SF2">
    <property type="entry name" value="LYMPHATIC VESSEL ENDOTHELIAL HYALURONIC ACID RECEPTOR 1"/>
    <property type="match status" value="1"/>
</dbReference>
<keyword evidence="3 12" id="KW-0732">Signal</keyword>
<keyword evidence="15" id="KW-1185">Reference proteome</keyword>
<keyword evidence="7" id="KW-0675">Receptor</keyword>
<proteinExistence type="predicted"/>
<evidence type="ECO:0000256" key="10">
    <source>
        <dbReference type="SAM" id="MobiDB-lite"/>
    </source>
</evidence>
<dbReference type="GO" id="GO:0005886">
    <property type="term" value="C:plasma membrane"/>
    <property type="evidence" value="ECO:0007669"/>
    <property type="project" value="TreeGrafter"/>
</dbReference>
<keyword evidence="2 11" id="KW-0812">Transmembrane</keyword>
<keyword evidence="8" id="KW-0325">Glycoprotein</keyword>
<gene>
    <name evidence="14" type="ORF">CCH79_00011839</name>
</gene>
<dbReference type="GO" id="GO:0007155">
    <property type="term" value="P:cell adhesion"/>
    <property type="evidence" value="ECO:0007669"/>
    <property type="project" value="InterPro"/>
</dbReference>
<reference evidence="14 15" key="1">
    <citation type="journal article" date="2018" name="G3 (Bethesda)">
        <title>A High-Quality Reference Genome for the Invasive Mosquitofish Gambusia affinis Using a Chicago Library.</title>
        <authorList>
            <person name="Hoffberg S.L."/>
            <person name="Troendle N.J."/>
            <person name="Glenn T.C."/>
            <person name="Mahmud O."/>
            <person name="Louha S."/>
            <person name="Chalopin D."/>
            <person name="Bennetzen J.L."/>
            <person name="Mauricio R."/>
        </authorList>
    </citation>
    <scope>NUCLEOTIDE SEQUENCE [LARGE SCALE GENOMIC DNA]</scope>
    <source>
        <strain evidence="14">NE01/NJP1002.9</strain>
        <tissue evidence="14">Muscle</tissue>
    </source>
</reference>
<protein>
    <recommendedName>
        <fullName evidence="13">Link domain-containing protein</fullName>
    </recommendedName>
</protein>
<dbReference type="GO" id="GO:0005540">
    <property type="term" value="F:hyaluronic acid binding"/>
    <property type="evidence" value="ECO:0007669"/>
    <property type="project" value="InterPro"/>
</dbReference>
<feature type="domain" description="Link" evidence="13">
    <location>
        <begin position="36"/>
        <end position="126"/>
    </location>
</feature>